<evidence type="ECO:0000313" key="3">
    <source>
        <dbReference type="EMBL" id="CAK0858943.1"/>
    </source>
</evidence>
<gene>
    <name evidence="3" type="ORF">PCOR1329_LOCUS48482</name>
</gene>
<proteinExistence type="predicted"/>
<name>A0ABN9UH24_9DINO</name>
<sequence>MAEEGGEEPDEKEELAWERAMVKMVALRGDPDAEAFILQKHPEIASCAVPLDMATGTPMVASDGTTAAEARENWFKKRLRNKCFDHRERRKLCKQLLKALLRYAEKYEAPKDGAVSAFEALKDGGAQEGPVVCHRLHAGIAGSKFEGLRIAREKPGIYQLGPKLRVAVQAELEGDRLLVHGYFDGDVLHPVRTPVLPFLEEHGAAPAADAGCDLFGGGAAAPGGDDAAAAGAEKRRRELPPGWAKKESRSKPGVFYYVNEAKGLSQFNRPEE</sequence>
<comment type="caution">
    <text evidence="3">The sequence shown here is derived from an EMBL/GenBank/DDBJ whole genome shotgun (WGS) entry which is preliminary data.</text>
</comment>
<feature type="region of interest" description="Disordered" evidence="1">
    <location>
        <begin position="222"/>
        <end position="248"/>
    </location>
</feature>
<feature type="domain" description="WW" evidence="2">
    <location>
        <begin position="237"/>
        <end position="272"/>
    </location>
</feature>
<dbReference type="Gene3D" id="2.20.70.10">
    <property type="match status" value="1"/>
</dbReference>
<organism evidence="3 4">
    <name type="scientific">Prorocentrum cordatum</name>
    <dbReference type="NCBI Taxonomy" id="2364126"/>
    <lineage>
        <taxon>Eukaryota</taxon>
        <taxon>Sar</taxon>
        <taxon>Alveolata</taxon>
        <taxon>Dinophyceae</taxon>
        <taxon>Prorocentrales</taxon>
        <taxon>Prorocentraceae</taxon>
        <taxon>Prorocentrum</taxon>
    </lineage>
</organism>
<feature type="compositionally biased region" description="Low complexity" evidence="1">
    <location>
        <begin position="222"/>
        <end position="231"/>
    </location>
</feature>
<feature type="compositionally biased region" description="Basic and acidic residues" evidence="1">
    <location>
        <begin position="232"/>
        <end position="248"/>
    </location>
</feature>
<reference evidence="3" key="1">
    <citation type="submission" date="2023-10" db="EMBL/GenBank/DDBJ databases">
        <authorList>
            <person name="Chen Y."/>
            <person name="Shah S."/>
            <person name="Dougan E. K."/>
            <person name="Thang M."/>
            <person name="Chan C."/>
        </authorList>
    </citation>
    <scope>NUCLEOTIDE SEQUENCE [LARGE SCALE GENOMIC DNA]</scope>
</reference>
<evidence type="ECO:0000256" key="1">
    <source>
        <dbReference type="SAM" id="MobiDB-lite"/>
    </source>
</evidence>
<evidence type="ECO:0000259" key="2">
    <source>
        <dbReference type="PROSITE" id="PS50020"/>
    </source>
</evidence>
<evidence type="ECO:0000313" key="4">
    <source>
        <dbReference type="Proteomes" id="UP001189429"/>
    </source>
</evidence>
<accession>A0ABN9UH24</accession>
<keyword evidence="4" id="KW-1185">Reference proteome</keyword>
<dbReference type="InterPro" id="IPR036020">
    <property type="entry name" value="WW_dom_sf"/>
</dbReference>
<protein>
    <recommendedName>
        <fullName evidence="2">WW domain-containing protein</fullName>
    </recommendedName>
</protein>
<dbReference type="PROSITE" id="PS50020">
    <property type="entry name" value="WW_DOMAIN_2"/>
    <property type="match status" value="1"/>
</dbReference>
<dbReference type="EMBL" id="CAUYUJ010015855">
    <property type="protein sequence ID" value="CAK0858943.1"/>
    <property type="molecule type" value="Genomic_DNA"/>
</dbReference>
<dbReference type="SUPFAM" id="SSF51045">
    <property type="entry name" value="WW domain"/>
    <property type="match status" value="1"/>
</dbReference>
<dbReference type="InterPro" id="IPR001202">
    <property type="entry name" value="WW_dom"/>
</dbReference>
<dbReference type="Proteomes" id="UP001189429">
    <property type="component" value="Unassembled WGS sequence"/>
</dbReference>